<accession>A0A6A5XW62</accession>
<proteinExistence type="predicted"/>
<gene>
    <name evidence="2" type="ORF">BU24DRAFT_420102</name>
</gene>
<feature type="compositionally biased region" description="Basic and acidic residues" evidence="1">
    <location>
        <begin position="120"/>
        <end position="136"/>
    </location>
</feature>
<evidence type="ECO:0000313" key="2">
    <source>
        <dbReference type="EMBL" id="KAF2017077.1"/>
    </source>
</evidence>
<name>A0A6A5XW62_9PLEO</name>
<dbReference type="AlphaFoldDB" id="A0A6A5XW62"/>
<organism evidence="2 3">
    <name type="scientific">Aaosphaeria arxii CBS 175.79</name>
    <dbReference type="NCBI Taxonomy" id="1450172"/>
    <lineage>
        <taxon>Eukaryota</taxon>
        <taxon>Fungi</taxon>
        <taxon>Dikarya</taxon>
        <taxon>Ascomycota</taxon>
        <taxon>Pezizomycotina</taxon>
        <taxon>Dothideomycetes</taxon>
        <taxon>Pleosporomycetidae</taxon>
        <taxon>Pleosporales</taxon>
        <taxon>Pleosporales incertae sedis</taxon>
        <taxon>Aaosphaeria</taxon>
    </lineage>
</organism>
<feature type="region of interest" description="Disordered" evidence="1">
    <location>
        <begin position="108"/>
        <end position="136"/>
    </location>
</feature>
<evidence type="ECO:0000256" key="1">
    <source>
        <dbReference type="SAM" id="MobiDB-lite"/>
    </source>
</evidence>
<reference evidence="2" key="1">
    <citation type="journal article" date="2020" name="Stud. Mycol.">
        <title>101 Dothideomycetes genomes: a test case for predicting lifestyles and emergence of pathogens.</title>
        <authorList>
            <person name="Haridas S."/>
            <person name="Albert R."/>
            <person name="Binder M."/>
            <person name="Bloem J."/>
            <person name="Labutti K."/>
            <person name="Salamov A."/>
            <person name="Andreopoulos B."/>
            <person name="Baker S."/>
            <person name="Barry K."/>
            <person name="Bills G."/>
            <person name="Bluhm B."/>
            <person name="Cannon C."/>
            <person name="Castanera R."/>
            <person name="Culley D."/>
            <person name="Daum C."/>
            <person name="Ezra D."/>
            <person name="Gonzalez J."/>
            <person name="Henrissat B."/>
            <person name="Kuo A."/>
            <person name="Liang C."/>
            <person name="Lipzen A."/>
            <person name="Lutzoni F."/>
            <person name="Magnuson J."/>
            <person name="Mondo S."/>
            <person name="Nolan M."/>
            <person name="Ohm R."/>
            <person name="Pangilinan J."/>
            <person name="Park H.-J."/>
            <person name="Ramirez L."/>
            <person name="Alfaro M."/>
            <person name="Sun H."/>
            <person name="Tritt A."/>
            <person name="Yoshinaga Y."/>
            <person name="Zwiers L.-H."/>
            <person name="Turgeon B."/>
            <person name="Goodwin S."/>
            <person name="Spatafora J."/>
            <person name="Crous P."/>
            <person name="Grigoriev I."/>
        </authorList>
    </citation>
    <scope>NUCLEOTIDE SEQUENCE</scope>
    <source>
        <strain evidence="2">CBS 175.79</strain>
    </source>
</reference>
<feature type="non-terminal residue" evidence="2">
    <location>
        <position position="136"/>
    </location>
</feature>
<protein>
    <submittedName>
        <fullName evidence="2">Uncharacterized protein</fullName>
    </submittedName>
</protein>
<evidence type="ECO:0000313" key="3">
    <source>
        <dbReference type="Proteomes" id="UP000799778"/>
    </source>
</evidence>
<keyword evidence="3" id="KW-1185">Reference proteome</keyword>
<sequence length="136" mass="15865">MRLGWKRKLGIWLWYYEVIRTWRLAECSFLSSCSQHEHSVIDGRILVRSLLITLHAVLLRGMLSCEIYGINASPTPTTLSGARASRYRKKIPFAHTLRQIHYTQINPSDRHKNTSPTISGEKRQMELPRGENYREI</sequence>
<dbReference type="Proteomes" id="UP000799778">
    <property type="component" value="Unassembled WGS sequence"/>
</dbReference>
<dbReference type="EMBL" id="ML978068">
    <property type="protein sequence ID" value="KAF2017077.1"/>
    <property type="molecule type" value="Genomic_DNA"/>
</dbReference>
<dbReference type="RefSeq" id="XP_033385416.1">
    <property type="nucleotide sequence ID" value="XM_033527398.1"/>
</dbReference>
<dbReference type="GeneID" id="54284795"/>